<evidence type="ECO:0000256" key="3">
    <source>
        <dbReference type="ARBA" id="ARBA00008628"/>
    </source>
</evidence>
<sequence>MQCAPKWQLPLFHSSTPSSSSGRHRQRGPGPILGADPIVVVVVFFFLQLSFFWLKARTALVSHVTDAADTTATQGAKGGAPQTCIAHRLHRRIFNSLLPAEMPTVQFSDAVEKALAEVCPPRDPFDEPNFDPVEYLNSRFPEEASLAALPAFLEEMTGRLTKTENDLLKAVEAQATNAADADRDLHNAKAAVVALYDRVSEIKARTAKSEDTVRELCHHIRELDTAKTNLTVSINTLRSMQLWMLQLQALSTSFERRRFIQCRDALMEAQKYSAMFESMKNLPKVKEINDKQAQLCRQLEHYIRHTVFGDISLDSLDETLMAEACAVVDLLGKESIRKIRDQFIEKMLEVYSLRFKRGSEDAKLERTERRYVYIRNLLEQNEGLFLNVFPRHWCVPQELCVTFCLRTKAELDYLLRGAAADIDVVVLTYVLQKTIDIERDLTRMMAWKEEFPGRSEVPDYRYNGMILSSFKAHMDLFVRNEDKLMGDALSHPLVGSSTEVERGTAGSPSAAVGAAVPGWNSEADIRVGATLPVAEDLFIFIKESLKRTIRISQQDVLLEMAAVWRRHLIRFAETVATLLPSPAASREDMRRACIIVNTAELCQSTSQDLGDEVCTRGEAPAKEVGFDQVTEAFSTLYSRAIQCILQGTETNLAPFLVDYSNAAFVNRRGEEQDIHDESAVIRSMSAVLHDMVLVCSAVLPSSILRFLLDKVAHSVIPMFTDTLYRMRRLPPDFALGLMRVDSAAFERTFLQLPNYNDPDRFPPAHLTGYMKLVRREFDRLNRTLKVLQLDASVDTFVDVYYEAMLPDDRSIQNFVRLVELKGRKREDVRSWIAHLSKKGVVEATKRDLQREASLGIATGTTGQSAAAGAGAASGGIKFSNFFLQPAANTYEPPLSGGFSSAFSNLVGRAGSGGNAQTTTTTTTARTTASPPSTGVTAAATVEESFGTRFAKAARSTVTTMNFLSNFKKEGGNSSGGGYRSAK</sequence>
<keyword evidence="5" id="KW-0333">Golgi apparatus</keyword>
<comment type="caution">
    <text evidence="11">The sequence shown here is derived from an EMBL/GenBank/DDBJ whole genome shotgun (WGS) entry which is preliminary data.</text>
</comment>
<comment type="subcellular location">
    <subcellularLocation>
        <location evidence="2">Endosome membrane</location>
        <topology evidence="2">Peripheral membrane protein</topology>
    </subcellularLocation>
    <subcellularLocation>
        <location evidence="1">Golgi apparatus</location>
        <location evidence="1">trans-Golgi network membrane</location>
        <topology evidence="1">Peripheral membrane protein</topology>
    </subcellularLocation>
</comment>
<dbReference type="GO" id="GO:0042147">
    <property type="term" value="P:retrograde transport, endosome to Golgi"/>
    <property type="evidence" value="ECO:0007669"/>
    <property type="project" value="InterPro"/>
</dbReference>
<feature type="domain" description="Vps53 C-terminal" evidence="10">
    <location>
        <begin position="740"/>
        <end position="822"/>
    </location>
</feature>
<dbReference type="GO" id="GO:0000938">
    <property type="term" value="C:GARP complex"/>
    <property type="evidence" value="ECO:0007669"/>
    <property type="project" value="InterPro"/>
</dbReference>
<feature type="region of interest" description="Disordered" evidence="7">
    <location>
        <begin position="1"/>
        <end position="29"/>
    </location>
</feature>
<evidence type="ECO:0000256" key="2">
    <source>
        <dbReference type="ARBA" id="ARBA00004481"/>
    </source>
</evidence>
<proteinExistence type="inferred from homology"/>
<evidence type="ECO:0000259" key="10">
    <source>
        <dbReference type="Pfam" id="PF16854"/>
    </source>
</evidence>
<dbReference type="InterPro" id="IPR007234">
    <property type="entry name" value="Vps53_N"/>
</dbReference>
<keyword evidence="12" id="KW-1185">Reference proteome</keyword>
<keyword evidence="4" id="KW-0967">Endosome</keyword>
<feature type="region of interest" description="Disordered" evidence="7">
    <location>
        <begin position="911"/>
        <end position="933"/>
    </location>
</feature>
<feature type="domain" description="Vps53 N-terminal" evidence="9">
    <location>
        <begin position="129"/>
        <end position="490"/>
    </location>
</feature>
<dbReference type="AlphaFoldDB" id="A0A3R7NQF6"/>
<reference evidence="11 12" key="1">
    <citation type="journal article" date="2018" name="BMC Genomics">
        <title>Genomic comparison of Trypanosoma conorhini and Trypanosoma rangeli to Trypanosoma cruzi strains of high and low virulence.</title>
        <authorList>
            <person name="Bradwell K.R."/>
            <person name="Koparde V.N."/>
            <person name="Matveyev A.V."/>
            <person name="Serrano M.G."/>
            <person name="Alves J.M."/>
            <person name="Parikh H."/>
            <person name="Huang B."/>
            <person name="Lee V."/>
            <person name="Espinosa-Alvarez O."/>
            <person name="Ortiz P.A."/>
            <person name="Costa-Martins A.G."/>
            <person name="Teixeira M.M."/>
            <person name="Buck G.A."/>
        </authorList>
    </citation>
    <scope>NUCLEOTIDE SEQUENCE [LARGE SCALE GENOMIC DNA]</scope>
    <source>
        <strain evidence="11 12">025E</strain>
    </source>
</reference>
<dbReference type="RefSeq" id="XP_029229641.1">
    <property type="nucleotide sequence ID" value="XM_029370336.1"/>
</dbReference>
<evidence type="ECO:0000256" key="7">
    <source>
        <dbReference type="SAM" id="MobiDB-lite"/>
    </source>
</evidence>
<gene>
    <name evidence="11" type="ORF">Tco025E_03418</name>
</gene>
<evidence type="ECO:0000256" key="6">
    <source>
        <dbReference type="ARBA" id="ARBA00023136"/>
    </source>
</evidence>
<dbReference type="GeneID" id="40317029"/>
<evidence type="ECO:0000256" key="1">
    <source>
        <dbReference type="ARBA" id="ARBA00004150"/>
    </source>
</evidence>
<dbReference type="GO" id="GO:0005829">
    <property type="term" value="C:cytosol"/>
    <property type="evidence" value="ECO:0007669"/>
    <property type="project" value="GOC"/>
</dbReference>
<keyword evidence="8" id="KW-1133">Transmembrane helix</keyword>
<dbReference type="OrthoDB" id="10261632at2759"/>
<name>A0A3R7NQF6_9TRYP</name>
<accession>A0A3R7NQF6</accession>
<dbReference type="GO" id="GO:0010008">
    <property type="term" value="C:endosome membrane"/>
    <property type="evidence" value="ECO:0007669"/>
    <property type="project" value="UniProtKB-SubCell"/>
</dbReference>
<dbReference type="PANTHER" id="PTHR12820">
    <property type="entry name" value="VACUOLAR SORTING PROTEIN 53"/>
    <property type="match status" value="1"/>
</dbReference>
<evidence type="ECO:0000313" key="11">
    <source>
        <dbReference type="EMBL" id="RNF21793.1"/>
    </source>
</evidence>
<evidence type="ECO:0000256" key="5">
    <source>
        <dbReference type="ARBA" id="ARBA00023034"/>
    </source>
</evidence>
<organism evidence="11 12">
    <name type="scientific">Trypanosoma conorhini</name>
    <dbReference type="NCBI Taxonomy" id="83891"/>
    <lineage>
        <taxon>Eukaryota</taxon>
        <taxon>Discoba</taxon>
        <taxon>Euglenozoa</taxon>
        <taxon>Kinetoplastea</taxon>
        <taxon>Metakinetoplastina</taxon>
        <taxon>Trypanosomatida</taxon>
        <taxon>Trypanosomatidae</taxon>
        <taxon>Trypanosoma</taxon>
    </lineage>
</organism>
<evidence type="ECO:0000256" key="8">
    <source>
        <dbReference type="SAM" id="Phobius"/>
    </source>
</evidence>
<dbReference type="Pfam" id="PF16854">
    <property type="entry name" value="VPS53_C"/>
    <property type="match status" value="1"/>
</dbReference>
<protein>
    <submittedName>
        <fullName evidence="11">Vps53-like domain protein</fullName>
    </submittedName>
</protein>
<evidence type="ECO:0000313" key="12">
    <source>
        <dbReference type="Proteomes" id="UP000284403"/>
    </source>
</evidence>
<dbReference type="Proteomes" id="UP000284403">
    <property type="component" value="Unassembled WGS sequence"/>
</dbReference>
<comment type="similarity">
    <text evidence="3">Belongs to the VPS53 family.</text>
</comment>
<dbReference type="PANTHER" id="PTHR12820:SF0">
    <property type="entry name" value="VACUOLAR PROTEIN SORTING-ASSOCIATED PROTEIN 53 HOMOLOG"/>
    <property type="match status" value="1"/>
</dbReference>
<feature type="transmembrane region" description="Helical" evidence="8">
    <location>
        <begin position="33"/>
        <end position="54"/>
    </location>
</feature>
<dbReference type="EMBL" id="MKKU01000149">
    <property type="protein sequence ID" value="RNF21793.1"/>
    <property type="molecule type" value="Genomic_DNA"/>
</dbReference>
<keyword evidence="8" id="KW-0812">Transmembrane</keyword>
<dbReference type="InterPro" id="IPR039766">
    <property type="entry name" value="Vps53"/>
</dbReference>
<evidence type="ECO:0000256" key="4">
    <source>
        <dbReference type="ARBA" id="ARBA00022753"/>
    </source>
</evidence>
<dbReference type="Pfam" id="PF04100">
    <property type="entry name" value="Vps53_N"/>
    <property type="match status" value="1"/>
</dbReference>
<keyword evidence="6 8" id="KW-0472">Membrane</keyword>
<dbReference type="InterPro" id="IPR031745">
    <property type="entry name" value="Vps53_C"/>
</dbReference>
<evidence type="ECO:0000259" key="9">
    <source>
        <dbReference type="Pfam" id="PF04100"/>
    </source>
</evidence>
<feature type="compositionally biased region" description="Low complexity" evidence="7">
    <location>
        <begin position="917"/>
        <end position="933"/>
    </location>
</feature>